<gene>
    <name evidence="2" type="ORF">QWM81_13170</name>
</gene>
<dbReference type="RefSeq" id="WP_290112027.1">
    <property type="nucleotide sequence ID" value="NZ_JAUEPL010000016.1"/>
</dbReference>
<protein>
    <recommendedName>
        <fullName evidence="4">Helix-hairpin-helix domain-containing protein</fullName>
    </recommendedName>
</protein>
<name>A0ABT7Z7D8_9ACTN</name>
<feature type="transmembrane region" description="Helical" evidence="1">
    <location>
        <begin position="67"/>
        <end position="85"/>
    </location>
</feature>
<proteinExistence type="predicted"/>
<dbReference type="Pfam" id="PF12836">
    <property type="entry name" value="HHH_3"/>
    <property type="match status" value="1"/>
</dbReference>
<evidence type="ECO:0000256" key="1">
    <source>
        <dbReference type="SAM" id="Phobius"/>
    </source>
</evidence>
<evidence type="ECO:0000313" key="3">
    <source>
        <dbReference type="Proteomes" id="UP001174050"/>
    </source>
</evidence>
<reference evidence="2" key="1">
    <citation type="submission" date="2023-06" db="EMBL/GenBank/DDBJ databases">
        <title>WGS-Sequencing of Streptomyces ficellus isolate 21 collected from sand in Gara Djebilet Iron Mine in Algeria.</title>
        <authorList>
            <person name="Zegers G.P."/>
            <person name="Gomez A."/>
            <person name="Gueddou A."/>
            <person name="Zahara A.F."/>
            <person name="Worth M."/>
            <person name="Sevigny J.L."/>
            <person name="Tisa L."/>
        </authorList>
    </citation>
    <scope>NUCLEOTIDE SEQUENCE</scope>
    <source>
        <strain evidence="2">AS11</strain>
    </source>
</reference>
<dbReference type="Proteomes" id="UP001174050">
    <property type="component" value="Unassembled WGS sequence"/>
</dbReference>
<evidence type="ECO:0000313" key="2">
    <source>
        <dbReference type="EMBL" id="MDN3294986.1"/>
    </source>
</evidence>
<sequence length="231" mass="24897">MSPRGSVLWALLPLLTLGIGATFVLGWAAYRLRSRWLALGAAAALVVTIVAFSLLGSPPDSGRETTAGFLIIALIGGGLAITFTIRGRLVDPRRIPLGAPAADPAAGRPIGGWAAARQGGGDRAVEEALERRRRRLEARRLLEQDPALARELRIGRPDLPRRFDDGGLVDVNHVPAAVLAGLPGFTPEMAEHVVRVRDERHGFAYPQELEVFADLPDGLADELSERLIFLR</sequence>
<feature type="transmembrane region" description="Helical" evidence="1">
    <location>
        <begin position="36"/>
        <end position="55"/>
    </location>
</feature>
<accession>A0ABT7Z7D8</accession>
<comment type="caution">
    <text evidence="2">The sequence shown here is derived from an EMBL/GenBank/DDBJ whole genome shotgun (WGS) entry which is preliminary data.</text>
</comment>
<dbReference type="InterPro" id="IPR010994">
    <property type="entry name" value="RuvA_2-like"/>
</dbReference>
<keyword evidence="1" id="KW-1133">Transmembrane helix</keyword>
<keyword evidence="3" id="KW-1185">Reference proteome</keyword>
<dbReference type="EMBL" id="JAUEPL010000016">
    <property type="protein sequence ID" value="MDN3294986.1"/>
    <property type="molecule type" value="Genomic_DNA"/>
</dbReference>
<dbReference type="SUPFAM" id="SSF47781">
    <property type="entry name" value="RuvA domain 2-like"/>
    <property type="match status" value="1"/>
</dbReference>
<feature type="transmembrane region" description="Helical" evidence="1">
    <location>
        <begin position="6"/>
        <end position="29"/>
    </location>
</feature>
<keyword evidence="1" id="KW-0812">Transmembrane</keyword>
<organism evidence="2 3">
    <name type="scientific">Streptomyces ficellus</name>
    <dbReference type="NCBI Taxonomy" id="1977088"/>
    <lineage>
        <taxon>Bacteria</taxon>
        <taxon>Bacillati</taxon>
        <taxon>Actinomycetota</taxon>
        <taxon>Actinomycetes</taxon>
        <taxon>Kitasatosporales</taxon>
        <taxon>Streptomycetaceae</taxon>
        <taxon>Streptomyces</taxon>
    </lineage>
</organism>
<keyword evidence="1" id="KW-0472">Membrane</keyword>
<evidence type="ECO:0008006" key="4">
    <source>
        <dbReference type="Google" id="ProtNLM"/>
    </source>
</evidence>